<dbReference type="Gene3D" id="3.40.30.10">
    <property type="entry name" value="Glutaredoxin"/>
    <property type="match status" value="1"/>
</dbReference>
<dbReference type="RefSeq" id="WP_014967022.1">
    <property type="nucleotide sequence ID" value="NC_018664.1"/>
</dbReference>
<protein>
    <submittedName>
        <fullName evidence="2">Thioredoxin domain-containing protein</fullName>
    </submittedName>
</protein>
<feature type="domain" description="Spermatogenesis-associated protein 20-like TRX" evidence="1">
    <location>
        <begin position="7"/>
        <end position="168"/>
    </location>
</feature>
<dbReference type="STRING" id="1128398.Curi_c08120"/>
<name>K0AYY5_GOTA9</name>
<dbReference type="PANTHER" id="PTHR42899">
    <property type="entry name" value="SPERMATOGENESIS-ASSOCIATED PROTEIN 20"/>
    <property type="match status" value="1"/>
</dbReference>
<dbReference type="InterPro" id="IPR024705">
    <property type="entry name" value="Ssp411"/>
</dbReference>
<dbReference type="HOGENOM" id="CLU_014051_4_1_9"/>
<dbReference type="PIRSF" id="PIRSF006402">
    <property type="entry name" value="UCP006402_thioredoxin"/>
    <property type="match status" value="1"/>
</dbReference>
<dbReference type="InterPro" id="IPR008928">
    <property type="entry name" value="6-hairpin_glycosidase_sf"/>
</dbReference>
<organism evidence="2 3">
    <name type="scientific">Gottschalkia acidurici (strain ATCC 7906 / DSM 604 / BCRC 14475 / CIP 104303 / KCTC 5404 / NCIMB 10678 / 9a)</name>
    <name type="common">Clostridium acidurici</name>
    <dbReference type="NCBI Taxonomy" id="1128398"/>
    <lineage>
        <taxon>Bacteria</taxon>
        <taxon>Bacillati</taxon>
        <taxon>Bacillota</taxon>
        <taxon>Tissierellia</taxon>
        <taxon>Tissierellales</taxon>
        <taxon>Gottschalkiaceae</taxon>
        <taxon>Gottschalkia</taxon>
    </lineage>
</organism>
<dbReference type="SUPFAM" id="SSF48208">
    <property type="entry name" value="Six-hairpin glycosidases"/>
    <property type="match status" value="1"/>
</dbReference>
<dbReference type="EMBL" id="CP003326">
    <property type="protein sequence ID" value="AFS77885.1"/>
    <property type="molecule type" value="Genomic_DNA"/>
</dbReference>
<dbReference type="PANTHER" id="PTHR42899:SF1">
    <property type="entry name" value="SPERMATOGENESIS-ASSOCIATED PROTEIN 20"/>
    <property type="match status" value="1"/>
</dbReference>
<dbReference type="GO" id="GO:0005975">
    <property type="term" value="P:carbohydrate metabolic process"/>
    <property type="evidence" value="ECO:0007669"/>
    <property type="project" value="InterPro"/>
</dbReference>
<dbReference type="AlphaFoldDB" id="K0AYY5"/>
<dbReference type="PATRIC" id="fig|1128398.3.peg.865"/>
<dbReference type="OrthoDB" id="9762614at2"/>
<accession>K0AYY5</accession>
<dbReference type="InterPro" id="IPR004879">
    <property type="entry name" value="Ssp411-like_TRX"/>
</dbReference>
<dbReference type="InterPro" id="IPR036249">
    <property type="entry name" value="Thioredoxin-like_sf"/>
</dbReference>
<evidence type="ECO:0000313" key="2">
    <source>
        <dbReference type="EMBL" id="AFS77885.1"/>
    </source>
</evidence>
<dbReference type="Gene3D" id="1.50.10.10">
    <property type="match status" value="2"/>
</dbReference>
<dbReference type="InterPro" id="IPR012341">
    <property type="entry name" value="6hp_glycosidase-like_sf"/>
</dbReference>
<reference evidence="2 3" key="1">
    <citation type="journal article" date="2012" name="PLoS ONE">
        <title>The purine-utilizing bacterium Clostridium acidurici 9a: a genome-guided metabolic reconsideration.</title>
        <authorList>
            <person name="Hartwich K."/>
            <person name="Poehlein A."/>
            <person name="Daniel R."/>
        </authorList>
    </citation>
    <scope>NUCLEOTIDE SEQUENCE [LARGE SCALE GENOMIC DNA]</scope>
    <source>
        <strain evidence="3">ATCC 7906 / DSM 604 / BCRC 14475 / CIP 104303 / KCTC 5404 / NCIMB 10678 / 9a</strain>
    </source>
</reference>
<dbReference type="Proteomes" id="UP000006094">
    <property type="component" value="Chromosome"/>
</dbReference>
<sequence length="682" mass="78699">MNSNVKTNRLINEKSPYLLQHAYNPVNWYPWDEEAFEKAKQEDKPIFLSIGYSTCHWCHVMERESFEDDEVAEVLNKYFISIKVDREERPDIDSIYMNFCQAMTGSGGWPMTIIMTPDKKPFIAGTYYPKHSMHGRIGIIELLNKVNEKWKSNKDDLINSSEEILEFMKTNIVASEQGNLDMEDIENAFNLLKNSFDPEYGGFGKAPKFPTPHNLNFLLRYYKVKGDESALEVVEKTLESMYKGGIFDHIGYGFARYSVDEKWLVPHFEKMLYDNALLAVAYIEAYQITKRDLYKEIAEKIFEFIEREMTSEEGGFYSAIDADSEGVEGKFYLFDHSEISEQLGLEDSELFAHYYDITYDGNFEGKNIPNLIITGLPNMDTNSVLQERLRACIKKLYTYRNKRVYPHKDDKILTSWNGLMIGALALGGRVFKDDKYIERAERSANFILENLIDREGRLLARYRDGETKYKAYLEDYAYLVHGLIELYQSTFKMEYLEKAIKLNQDMLDLFWDDNEGGLFIYGKDSEQLVLQHKEIYDGAQPSGNSVASLNLIRLSKILEDPSLEEKSKAILKAFGGNVKNTVIGHSYLLMSCLFNIVSTQEIVILGNKNDSDTQEMIDKVNDNFTPFTTVVLSNNSEEELNVIPRLKDYKKVEDKTTAYICKNFTCNDPTADVEQFSGLLKD</sequence>
<dbReference type="eggNOG" id="COG1331">
    <property type="taxonomic scope" value="Bacteria"/>
</dbReference>
<dbReference type="SUPFAM" id="SSF52833">
    <property type="entry name" value="Thioredoxin-like"/>
    <property type="match status" value="1"/>
</dbReference>
<dbReference type="Pfam" id="PF03190">
    <property type="entry name" value="Thioredox_DsbH"/>
    <property type="match status" value="1"/>
</dbReference>
<keyword evidence="3" id="KW-1185">Reference proteome</keyword>
<evidence type="ECO:0000313" key="3">
    <source>
        <dbReference type="Proteomes" id="UP000006094"/>
    </source>
</evidence>
<dbReference type="CDD" id="cd02955">
    <property type="entry name" value="SSP411"/>
    <property type="match status" value="1"/>
</dbReference>
<evidence type="ECO:0000259" key="1">
    <source>
        <dbReference type="Pfam" id="PF03190"/>
    </source>
</evidence>
<dbReference type="KEGG" id="cad:Curi_c08120"/>
<gene>
    <name evidence="2" type="ordered locus">Curi_c08120</name>
</gene>
<proteinExistence type="predicted"/>